<sequence>MKLTELNIGEFSLTWLRGGLTQLDGGAMFGVVPKPLWSKRYPNNEHNQIPLRADPILLRAGGKRILIESGIGNDRLTEKQKRNFGLQEESQVLESLQSLGLTADDIDIVLMTHMHYDHANGLVAIIEGRPSSVFSRAVIYVQEQEWAEMREPNIRSRNTYWEENWRPIQDQVHTFGSELAILPGLSMHHTGGHSQGHAIVRMESGGELALHMADLMPTHAHQNSLWVLAYDDYPMDSIYAKEEWIKPGIRDGAWFTFYHDAIYRAVKWNEQNELIQSVPVEFAE</sequence>
<dbReference type="SUPFAM" id="SSF56281">
    <property type="entry name" value="Metallo-hydrolase/oxidoreductase"/>
    <property type="match status" value="1"/>
</dbReference>
<evidence type="ECO:0000256" key="6">
    <source>
        <dbReference type="ARBA" id="ARBA00034301"/>
    </source>
</evidence>
<evidence type="ECO:0000313" key="9">
    <source>
        <dbReference type="EMBL" id="QQE75647.1"/>
    </source>
</evidence>
<dbReference type="PANTHER" id="PTHR42978:SF6">
    <property type="entry name" value="QUORUM-QUENCHING LACTONASE YTNP-RELATED"/>
    <property type="match status" value="1"/>
</dbReference>
<dbReference type="GO" id="GO:0016787">
    <property type="term" value="F:hydrolase activity"/>
    <property type="evidence" value="ECO:0007669"/>
    <property type="project" value="UniProtKB-KW"/>
</dbReference>
<dbReference type="KEGG" id="bcop:JD108_07120"/>
<keyword evidence="4" id="KW-0862">Zinc</keyword>
<dbReference type="CDD" id="cd07728">
    <property type="entry name" value="YtnP-like_MBL-fold"/>
    <property type="match status" value="1"/>
</dbReference>
<protein>
    <submittedName>
        <fullName evidence="9">MBL fold metallo-hydrolase</fullName>
    </submittedName>
</protein>
<comment type="similarity">
    <text evidence="1">Belongs to the metallo-beta-lactamase superfamily.</text>
</comment>
<evidence type="ECO:0000313" key="10">
    <source>
        <dbReference type="EMBL" id="QUO42673.1"/>
    </source>
</evidence>
<dbReference type="PANTHER" id="PTHR42978">
    <property type="entry name" value="QUORUM-QUENCHING LACTONASE YTNP-RELATED-RELATED"/>
    <property type="match status" value="1"/>
</dbReference>
<dbReference type="Proteomes" id="UP000595847">
    <property type="component" value="Chromosome"/>
</dbReference>
<feature type="domain" description="Metallo-beta-lactamase" evidence="8">
    <location>
        <begin position="52"/>
        <end position="259"/>
    </location>
</feature>
<evidence type="ECO:0000256" key="2">
    <source>
        <dbReference type="ARBA" id="ARBA00022723"/>
    </source>
</evidence>
<dbReference type="InterPro" id="IPR001279">
    <property type="entry name" value="Metallo-B-lactamas"/>
</dbReference>
<dbReference type="SMART" id="SM00849">
    <property type="entry name" value="Lactamase_B"/>
    <property type="match status" value="1"/>
</dbReference>
<comment type="function">
    <text evidence="6">Counteracts the endogenous Pycsar antiviral defense system. Phosphodiesterase that enables metal-dependent hydrolysis of host cyclic nucleotide Pycsar defense signals such as cCMP and cUMP.</text>
</comment>
<keyword evidence="2" id="KW-0479">Metal-binding</keyword>
<evidence type="ECO:0000256" key="1">
    <source>
        <dbReference type="ARBA" id="ARBA00007749"/>
    </source>
</evidence>
<dbReference type="Pfam" id="PF00753">
    <property type="entry name" value="Lactamase_B"/>
    <property type="match status" value="1"/>
</dbReference>
<dbReference type="AlphaFoldDB" id="A0A7T5JPX9"/>
<keyword evidence="12" id="KW-1185">Reference proteome</keyword>
<evidence type="ECO:0000256" key="5">
    <source>
        <dbReference type="ARBA" id="ARBA00034221"/>
    </source>
</evidence>
<evidence type="ECO:0000256" key="7">
    <source>
        <dbReference type="ARBA" id="ARBA00048505"/>
    </source>
</evidence>
<dbReference type="EMBL" id="CP066308">
    <property type="protein sequence ID" value="QQE75647.1"/>
    <property type="molecule type" value="Genomic_DNA"/>
</dbReference>
<accession>A0A7T5JPX9</accession>
<name>A0A7T5JPX9_9BACL</name>
<organism evidence="9 11">
    <name type="scientific">Brevibacillus composti</name>
    <dbReference type="NCBI Taxonomy" id="2796470"/>
    <lineage>
        <taxon>Bacteria</taxon>
        <taxon>Bacillati</taxon>
        <taxon>Bacillota</taxon>
        <taxon>Bacilli</taxon>
        <taxon>Bacillales</taxon>
        <taxon>Paenibacillaceae</taxon>
        <taxon>Brevibacillus</taxon>
    </lineage>
</organism>
<dbReference type="RefSeq" id="WP_198829168.1">
    <property type="nucleotide sequence ID" value="NZ_CP066308.1"/>
</dbReference>
<reference evidence="9 11" key="1">
    <citation type="submission" date="2020-12" db="EMBL/GenBank/DDBJ databases">
        <title>strain FJAT-54423T represents a novel species of the genus Brevibacillus.</title>
        <authorList>
            <person name="Tang R."/>
        </authorList>
    </citation>
    <scope>NUCLEOTIDE SEQUENCE [LARGE SCALE GENOMIC DNA]</scope>
    <source>
        <strain evidence="9 11">FJAT-54423</strain>
    </source>
</reference>
<dbReference type="GO" id="GO:0046872">
    <property type="term" value="F:metal ion binding"/>
    <property type="evidence" value="ECO:0007669"/>
    <property type="project" value="UniProtKB-KW"/>
</dbReference>
<keyword evidence="3 9" id="KW-0378">Hydrolase</keyword>
<comment type="catalytic activity">
    <reaction evidence="5">
        <text>3',5'-cyclic CMP + H2O = CMP + H(+)</text>
        <dbReference type="Rhea" id="RHEA:72675"/>
        <dbReference type="ChEBI" id="CHEBI:15377"/>
        <dbReference type="ChEBI" id="CHEBI:15378"/>
        <dbReference type="ChEBI" id="CHEBI:58003"/>
        <dbReference type="ChEBI" id="CHEBI:60377"/>
    </reaction>
    <physiologicalReaction direction="left-to-right" evidence="5">
        <dbReference type="Rhea" id="RHEA:72676"/>
    </physiologicalReaction>
</comment>
<evidence type="ECO:0000313" key="11">
    <source>
        <dbReference type="Proteomes" id="UP000595847"/>
    </source>
</evidence>
<dbReference type="Gene3D" id="3.60.15.10">
    <property type="entry name" value="Ribonuclease Z/Hydroxyacylglutathione hydrolase-like"/>
    <property type="match status" value="1"/>
</dbReference>
<dbReference type="EMBL" id="CP073708">
    <property type="protein sequence ID" value="QUO42673.1"/>
    <property type="molecule type" value="Genomic_DNA"/>
</dbReference>
<dbReference type="InterPro" id="IPR051013">
    <property type="entry name" value="MBL_superfamily_lactonases"/>
</dbReference>
<evidence type="ECO:0000256" key="3">
    <source>
        <dbReference type="ARBA" id="ARBA00022801"/>
    </source>
</evidence>
<dbReference type="Proteomes" id="UP000677234">
    <property type="component" value="Chromosome"/>
</dbReference>
<comment type="catalytic activity">
    <reaction evidence="7">
        <text>3',5'-cyclic UMP + H2O = UMP + H(+)</text>
        <dbReference type="Rhea" id="RHEA:70575"/>
        <dbReference type="ChEBI" id="CHEBI:15377"/>
        <dbReference type="ChEBI" id="CHEBI:15378"/>
        <dbReference type="ChEBI" id="CHEBI:57865"/>
        <dbReference type="ChEBI" id="CHEBI:184387"/>
    </reaction>
    <physiologicalReaction direction="left-to-right" evidence="7">
        <dbReference type="Rhea" id="RHEA:70576"/>
    </physiologicalReaction>
</comment>
<evidence type="ECO:0000313" key="12">
    <source>
        <dbReference type="Proteomes" id="UP000677234"/>
    </source>
</evidence>
<evidence type="ECO:0000259" key="8">
    <source>
        <dbReference type="SMART" id="SM00849"/>
    </source>
</evidence>
<proteinExistence type="inferred from homology"/>
<dbReference type="InterPro" id="IPR036866">
    <property type="entry name" value="RibonucZ/Hydroxyglut_hydro"/>
</dbReference>
<gene>
    <name evidence="9" type="ORF">JD108_07120</name>
    <name evidence="10" type="ORF">KDJ56_06800</name>
</gene>
<reference evidence="10" key="2">
    <citation type="submission" date="2021-04" db="EMBL/GenBank/DDBJ databases">
        <title>Brevibacillus composti FJAT-54423, complete genome.</title>
        <authorList>
            <person name="Tang R."/>
        </authorList>
    </citation>
    <scope>NUCLEOTIDE SEQUENCE</scope>
    <source>
        <strain evidence="10">FJAT-54424</strain>
    </source>
</reference>
<evidence type="ECO:0000256" key="4">
    <source>
        <dbReference type="ARBA" id="ARBA00022833"/>
    </source>
</evidence>